<comment type="cofactor">
    <cofactor evidence="2 7 8">
        <name>pyridoxal 5'-phosphate</name>
        <dbReference type="ChEBI" id="CHEBI:597326"/>
    </cofactor>
</comment>
<dbReference type="InterPro" id="IPR001608">
    <property type="entry name" value="Ala_racemase_N"/>
</dbReference>
<dbReference type="FunFam" id="3.20.20.10:FF:000002">
    <property type="entry name" value="Alanine racemase"/>
    <property type="match status" value="1"/>
</dbReference>
<sequence length="359" mass="37453">MTRPVRAAIDTRALANNLAVARSRAPAEPLWAVVKADAYGHGAVTAARALVAAGADGLCVASVEEAEALRAGGIDAPILLLEGFFEPAEIPRCAALGLAVVVHAPWQLTALEVARPEWPLTTWVKVDTGMHRIGFHPEEVGPVRDRLRAASAVAGEPGLMTHLARADDRSEPATTNQLRAFDTLEQPGAVSIANSAGILGWPGARRGLLRPGIMLYGVSPFPEEVAGDHGLVPVMTLHSRLIAVRRLAAGDAVGYGGTWTCPEAMPVGVVAIGYGDGYPRHAPSGTPVLVDGVEVPLIGRVSMDMITVDLRGHPAAEPGAPVTLWGDGLPVERVATAAGTIGYELLCGVTRRVPRDSIA</sequence>
<dbReference type="EC" id="5.1.1.1" evidence="4 7"/>
<feature type="active site" description="Proton acceptor; specific for D-alanine" evidence="7">
    <location>
        <position position="35"/>
    </location>
</feature>
<evidence type="ECO:0000256" key="7">
    <source>
        <dbReference type="HAMAP-Rule" id="MF_01201"/>
    </source>
</evidence>
<dbReference type="CDD" id="cd06827">
    <property type="entry name" value="PLPDE_III_AR_proteobact"/>
    <property type="match status" value="1"/>
</dbReference>
<dbReference type="InterPro" id="IPR029066">
    <property type="entry name" value="PLP-binding_barrel"/>
</dbReference>
<evidence type="ECO:0000313" key="11">
    <source>
        <dbReference type="EMBL" id="SFD69456.1"/>
    </source>
</evidence>
<evidence type="ECO:0000313" key="12">
    <source>
        <dbReference type="Proteomes" id="UP000198611"/>
    </source>
</evidence>
<dbReference type="InterPro" id="IPR020622">
    <property type="entry name" value="Ala_racemase_pyridoxalP-BS"/>
</dbReference>
<comment type="pathway">
    <text evidence="7">Amino-acid biosynthesis; D-alanine biosynthesis; D-alanine from L-alanine: step 1/1.</text>
</comment>
<accession>A0A1I1UF31</accession>
<evidence type="ECO:0000256" key="4">
    <source>
        <dbReference type="ARBA" id="ARBA00013089"/>
    </source>
</evidence>
<comment type="function">
    <text evidence="7">Catalyzes the interconversion of L-alanine and D-alanine. May also act on other amino acids.</text>
</comment>
<organism evidence="11 12">
    <name type="scientific">Thiohalospira halophila DSM 15071</name>
    <dbReference type="NCBI Taxonomy" id="1123397"/>
    <lineage>
        <taxon>Bacteria</taxon>
        <taxon>Pseudomonadati</taxon>
        <taxon>Pseudomonadota</taxon>
        <taxon>Gammaproteobacteria</taxon>
        <taxon>Thiohalospirales</taxon>
        <taxon>Thiohalospiraceae</taxon>
        <taxon>Thiohalospira</taxon>
    </lineage>
</organism>
<dbReference type="PROSITE" id="PS00395">
    <property type="entry name" value="ALANINE_RACEMASE"/>
    <property type="match status" value="1"/>
</dbReference>
<feature type="domain" description="Alanine racemase C-terminal" evidence="10">
    <location>
        <begin position="234"/>
        <end position="358"/>
    </location>
</feature>
<evidence type="ECO:0000256" key="2">
    <source>
        <dbReference type="ARBA" id="ARBA00001933"/>
    </source>
</evidence>
<dbReference type="PRINTS" id="PR00992">
    <property type="entry name" value="ALARACEMASE"/>
</dbReference>
<dbReference type="InterPro" id="IPR009006">
    <property type="entry name" value="Ala_racemase/Decarboxylase_C"/>
</dbReference>
<dbReference type="AlphaFoldDB" id="A0A1I1UF31"/>
<evidence type="ECO:0000256" key="5">
    <source>
        <dbReference type="ARBA" id="ARBA00022898"/>
    </source>
</evidence>
<dbReference type="Proteomes" id="UP000198611">
    <property type="component" value="Unassembled WGS sequence"/>
</dbReference>
<dbReference type="InterPro" id="IPR011079">
    <property type="entry name" value="Ala_racemase_C"/>
</dbReference>
<dbReference type="Pfam" id="PF01168">
    <property type="entry name" value="Ala_racemase_N"/>
    <property type="match status" value="1"/>
</dbReference>
<gene>
    <name evidence="11" type="ORF">SAMN05660831_02136</name>
</gene>
<evidence type="ECO:0000256" key="8">
    <source>
        <dbReference type="PIRSR" id="PIRSR600821-50"/>
    </source>
</evidence>
<dbReference type="HAMAP" id="MF_01201">
    <property type="entry name" value="Ala_racemase"/>
    <property type="match status" value="1"/>
</dbReference>
<feature type="modified residue" description="N6-(pyridoxal phosphate)lysine" evidence="7 8">
    <location>
        <position position="35"/>
    </location>
</feature>
<feature type="binding site" evidence="7 9">
    <location>
        <position position="132"/>
    </location>
    <ligand>
        <name>substrate</name>
    </ligand>
</feature>
<dbReference type="GO" id="GO:0030632">
    <property type="term" value="P:D-alanine biosynthetic process"/>
    <property type="evidence" value="ECO:0007669"/>
    <property type="project" value="UniProtKB-UniRule"/>
</dbReference>
<proteinExistence type="inferred from homology"/>
<dbReference type="SMART" id="SM01005">
    <property type="entry name" value="Ala_racemase_C"/>
    <property type="match status" value="1"/>
</dbReference>
<keyword evidence="5 7" id="KW-0663">Pyridoxal phosphate</keyword>
<evidence type="ECO:0000259" key="10">
    <source>
        <dbReference type="SMART" id="SM01005"/>
    </source>
</evidence>
<dbReference type="GO" id="GO:0030170">
    <property type="term" value="F:pyridoxal phosphate binding"/>
    <property type="evidence" value="ECO:0007669"/>
    <property type="project" value="UniProtKB-UniRule"/>
</dbReference>
<dbReference type="Gene3D" id="3.20.20.10">
    <property type="entry name" value="Alanine racemase"/>
    <property type="match status" value="1"/>
</dbReference>
<comment type="similarity">
    <text evidence="3 7">Belongs to the alanine racemase family.</text>
</comment>
<feature type="active site" description="Proton acceptor; specific for L-alanine" evidence="7">
    <location>
        <position position="255"/>
    </location>
</feature>
<evidence type="ECO:0000256" key="3">
    <source>
        <dbReference type="ARBA" id="ARBA00007880"/>
    </source>
</evidence>
<evidence type="ECO:0000256" key="1">
    <source>
        <dbReference type="ARBA" id="ARBA00000316"/>
    </source>
</evidence>
<dbReference type="SUPFAM" id="SSF51419">
    <property type="entry name" value="PLP-binding barrel"/>
    <property type="match status" value="1"/>
</dbReference>
<dbReference type="PANTHER" id="PTHR30511:SF0">
    <property type="entry name" value="ALANINE RACEMASE, CATABOLIC-RELATED"/>
    <property type="match status" value="1"/>
</dbReference>
<dbReference type="SUPFAM" id="SSF50621">
    <property type="entry name" value="Alanine racemase C-terminal domain-like"/>
    <property type="match status" value="1"/>
</dbReference>
<evidence type="ECO:0000256" key="6">
    <source>
        <dbReference type="ARBA" id="ARBA00023235"/>
    </source>
</evidence>
<dbReference type="EMBL" id="FOMJ01000007">
    <property type="protein sequence ID" value="SFD69456.1"/>
    <property type="molecule type" value="Genomic_DNA"/>
</dbReference>
<dbReference type="RefSeq" id="WP_093428766.1">
    <property type="nucleotide sequence ID" value="NZ_FOMJ01000007.1"/>
</dbReference>
<name>A0A1I1UF31_9GAMM</name>
<dbReference type="GO" id="GO:0008784">
    <property type="term" value="F:alanine racemase activity"/>
    <property type="evidence" value="ECO:0007669"/>
    <property type="project" value="UniProtKB-UniRule"/>
</dbReference>
<dbReference type="PANTHER" id="PTHR30511">
    <property type="entry name" value="ALANINE RACEMASE"/>
    <property type="match status" value="1"/>
</dbReference>
<reference evidence="11 12" key="1">
    <citation type="submission" date="2016-10" db="EMBL/GenBank/DDBJ databases">
        <authorList>
            <person name="de Groot N.N."/>
        </authorList>
    </citation>
    <scope>NUCLEOTIDE SEQUENCE [LARGE SCALE GENOMIC DNA]</scope>
    <source>
        <strain evidence="11 12">HL3</strain>
    </source>
</reference>
<dbReference type="UniPathway" id="UPA00042">
    <property type="reaction ID" value="UER00497"/>
</dbReference>
<dbReference type="Pfam" id="PF00842">
    <property type="entry name" value="Ala_racemase_C"/>
    <property type="match status" value="1"/>
</dbReference>
<feature type="binding site" evidence="7 9">
    <location>
        <position position="303"/>
    </location>
    <ligand>
        <name>substrate</name>
    </ligand>
</feature>
<keyword evidence="12" id="KW-1185">Reference proteome</keyword>
<dbReference type="FunFam" id="2.40.37.10:FF:000002">
    <property type="entry name" value="Alanine racemase"/>
    <property type="match status" value="1"/>
</dbReference>
<evidence type="ECO:0000256" key="9">
    <source>
        <dbReference type="PIRSR" id="PIRSR600821-52"/>
    </source>
</evidence>
<dbReference type="OrthoDB" id="9813814at2"/>
<dbReference type="STRING" id="1123397.SAMN05660831_02136"/>
<comment type="catalytic activity">
    <reaction evidence="1 7">
        <text>L-alanine = D-alanine</text>
        <dbReference type="Rhea" id="RHEA:20249"/>
        <dbReference type="ChEBI" id="CHEBI:57416"/>
        <dbReference type="ChEBI" id="CHEBI:57972"/>
        <dbReference type="EC" id="5.1.1.1"/>
    </reaction>
</comment>
<dbReference type="Gene3D" id="2.40.37.10">
    <property type="entry name" value="Lyase, Ornithine Decarboxylase, Chain A, domain 1"/>
    <property type="match status" value="1"/>
</dbReference>
<dbReference type="NCBIfam" id="TIGR00492">
    <property type="entry name" value="alr"/>
    <property type="match status" value="1"/>
</dbReference>
<keyword evidence="6 7" id="KW-0413">Isomerase</keyword>
<dbReference type="GO" id="GO:0005829">
    <property type="term" value="C:cytosol"/>
    <property type="evidence" value="ECO:0007669"/>
    <property type="project" value="TreeGrafter"/>
</dbReference>
<dbReference type="InterPro" id="IPR000821">
    <property type="entry name" value="Ala_racemase"/>
</dbReference>
<protein>
    <recommendedName>
        <fullName evidence="4 7">Alanine racemase</fullName>
        <ecNumber evidence="4 7">5.1.1.1</ecNumber>
    </recommendedName>
</protein>